<evidence type="ECO:0000313" key="2">
    <source>
        <dbReference type="Proteomes" id="UP001162501"/>
    </source>
</evidence>
<gene>
    <name evidence="1" type="ORF">MRATA1EN22A_LOCUS1676</name>
</gene>
<organism evidence="1 2">
    <name type="scientific">Rangifer tarandus platyrhynchus</name>
    <name type="common">Svalbard reindeer</name>
    <dbReference type="NCBI Taxonomy" id="3082113"/>
    <lineage>
        <taxon>Eukaryota</taxon>
        <taxon>Metazoa</taxon>
        <taxon>Chordata</taxon>
        <taxon>Craniata</taxon>
        <taxon>Vertebrata</taxon>
        <taxon>Euteleostomi</taxon>
        <taxon>Mammalia</taxon>
        <taxon>Eutheria</taxon>
        <taxon>Laurasiatheria</taxon>
        <taxon>Artiodactyla</taxon>
        <taxon>Ruminantia</taxon>
        <taxon>Pecora</taxon>
        <taxon>Cervidae</taxon>
        <taxon>Odocoileinae</taxon>
        <taxon>Rangifer</taxon>
    </lineage>
</organism>
<reference evidence="1" key="2">
    <citation type="submission" date="2025-03" db="EMBL/GenBank/DDBJ databases">
        <authorList>
            <consortium name="ELIXIR-Norway"/>
            <consortium name="Elixir Norway"/>
        </authorList>
    </citation>
    <scope>NUCLEOTIDE SEQUENCE</scope>
</reference>
<reference evidence="1" key="1">
    <citation type="submission" date="2023-05" db="EMBL/GenBank/DDBJ databases">
        <authorList>
            <consortium name="ELIXIR-Norway"/>
        </authorList>
    </citation>
    <scope>NUCLEOTIDE SEQUENCE</scope>
</reference>
<protein>
    <submittedName>
        <fullName evidence="1">Uncharacterized protein</fullName>
    </submittedName>
</protein>
<dbReference type="EMBL" id="OX596094">
    <property type="protein sequence ID" value="CAM9377611.1"/>
    <property type="molecule type" value="Genomic_DNA"/>
</dbReference>
<name>A0AC59Y4G2_RANTA</name>
<dbReference type="Proteomes" id="UP001162501">
    <property type="component" value="Chromosome 10"/>
</dbReference>
<sequence>MCNVIVVVCFILADLLVVTQIDLARDRQNRRAGRQTLACPVGANDVISSLHPLLCFPNTHTPYASLSDTQEHFLRAHPALARVPRGVKDNILKNESDILGGVGGERNGGLAGKIHPLAGNFCTISGW</sequence>
<accession>A0AC59Y4G2</accession>
<proteinExistence type="predicted"/>
<evidence type="ECO:0000313" key="1">
    <source>
        <dbReference type="EMBL" id="CAM9377611.1"/>
    </source>
</evidence>